<dbReference type="Gene3D" id="2.60.40.10">
    <property type="entry name" value="Immunoglobulins"/>
    <property type="match status" value="1"/>
</dbReference>
<dbReference type="AlphaFoldDB" id="A0A377GZ18"/>
<sequence>MIKKTLLFMILSMSIFALRTSDINMDIKVKEGEKGSKTFILENAKEYPLRYRLSIENDVYGVKVTPNTLLIPAFSSKSFEVLVDGDTQGEKSYFLILEEEILNLKSEGSNAKIKMKYRIEQKYVVE</sequence>
<dbReference type="EMBL" id="UGGU01000003">
    <property type="protein sequence ID" value="STO32166.1"/>
    <property type="molecule type" value="Genomic_DNA"/>
</dbReference>
<feature type="signal peptide" evidence="1">
    <location>
        <begin position="1"/>
        <end position="19"/>
    </location>
</feature>
<feature type="chain" id="PRO_5016581497" evidence="1">
    <location>
        <begin position="20"/>
        <end position="126"/>
    </location>
</feature>
<reference evidence="2 3" key="1">
    <citation type="submission" date="2018-06" db="EMBL/GenBank/DDBJ databases">
        <authorList>
            <consortium name="Pathogen Informatics"/>
            <person name="Doyle S."/>
        </authorList>
    </citation>
    <scope>NUCLEOTIDE SEQUENCE [LARGE SCALE GENOMIC DNA]</scope>
    <source>
        <strain evidence="2 3">NCTC10723</strain>
    </source>
</reference>
<dbReference type="Proteomes" id="UP000255328">
    <property type="component" value="Unassembled WGS sequence"/>
</dbReference>
<keyword evidence="3" id="KW-1185">Reference proteome</keyword>
<evidence type="ECO:0000313" key="3">
    <source>
        <dbReference type="Proteomes" id="UP000255328"/>
    </source>
</evidence>
<accession>A0A377GZ18</accession>
<evidence type="ECO:0000313" key="2">
    <source>
        <dbReference type="EMBL" id="STO32166.1"/>
    </source>
</evidence>
<proteinExistence type="predicted"/>
<evidence type="ECO:0000256" key="1">
    <source>
        <dbReference type="SAM" id="SignalP"/>
    </source>
</evidence>
<dbReference type="InterPro" id="IPR013783">
    <property type="entry name" value="Ig-like_fold"/>
</dbReference>
<gene>
    <name evidence="2" type="ORF">NCTC10723_01648</name>
</gene>
<keyword evidence="1" id="KW-0732">Signal</keyword>
<name>A0A377GZ18_9FUSO</name>
<organism evidence="2 3">
    <name type="scientific">Fusobacterium necrogenes</name>
    <dbReference type="NCBI Taxonomy" id="858"/>
    <lineage>
        <taxon>Bacteria</taxon>
        <taxon>Fusobacteriati</taxon>
        <taxon>Fusobacteriota</taxon>
        <taxon>Fusobacteriia</taxon>
        <taxon>Fusobacteriales</taxon>
        <taxon>Fusobacteriaceae</taxon>
        <taxon>Fusobacterium</taxon>
    </lineage>
</organism>
<protein>
    <submittedName>
        <fullName evidence="2">Uncharacterized protein</fullName>
    </submittedName>
</protein>
<dbReference type="OrthoDB" id="9886058at2"/>
<dbReference type="RefSeq" id="WP_115271093.1">
    <property type="nucleotide sequence ID" value="NZ_UGGU01000003.1"/>
</dbReference>